<dbReference type="Gene3D" id="3.50.50.60">
    <property type="entry name" value="FAD/NAD(P)-binding domain"/>
    <property type="match status" value="2"/>
</dbReference>
<keyword evidence="2" id="KW-1185">Reference proteome</keyword>
<dbReference type="PANTHER" id="PTHR42877:SF4">
    <property type="entry name" value="FAD_NAD(P)-BINDING DOMAIN-CONTAINING PROTEIN-RELATED"/>
    <property type="match status" value="1"/>
</dbReference>
<protein>
    <submittedName>
        <fullName evidence="1">Cation diffusion facilitator CzcD-associated flavoprotein CzcO</fullName>
    </submittedName>
</protein>
<name>A0A840R174_9GAMM</name>
<dbReference type="AlphaFoldDB" id="A0A840R174"/>
<dbReference type="Proteomes" id="UP000536640">
    <property type="component" value="Unassembled WGS sequence"/>
</dbReference>
<organism evidence="1 2">
    <name type="scientific">Zhongshania antarctica</name>
    <dbReference type="NCBI Taxonomy" id="641702"/>
    <lineage>
        <taxon>Bacteria</taxon>
        <taxon>Pseudomonadati</taxon>
        <taxon>Pseudomonadota</taxon>
        <taxon>Gammaproteobacteria</taxon>
        <taxon>Cellvibrionales</taxon>
        <taxon>Spongiibacteraceae</taxon>
        <taxon>Zhongshania</taxon>
    </lineage>
</organism>
<dbReference type="RefSeq" id="WP_221301560.1">
    <property type="nucleotide sequence ID" value="NZ_JACHHW010000002.1"/>
</dbReference>
<gene>
    <name evidence="1" type="ORF">HNQ57_000575</name>
</gene>
<dbReference type="Pfam" id="PF13738">
    <property type="entry name" value="Pyr_redox_3"/>
    <property type="match status" value="1"/>
</dbReference>
<evidence type="ECO:0000313" key="2">
    <source>
        <dbReference type="Proteomes" id="UP000536640"/>
    </source>
</evidence>
<sequence length="486" mass="55274">MLESNKKKIIIIGAGFSGMGLAIHLQKAGIRDFAILEKADEVGGTWRENHYPGAECDIASALYSYSFEHNADWQYKWAEQPQIFDYLKGTAKKYNLYEHIHFATEVASAIFDEQAKCWRLRSADGEEWRCQFLVAAVGQLHHPFTPEIPGQSEFKGAQFHSARWQHDVDLSNKHVAVVGNAASALQFIPQIAPAAAKLTVFQRGANWVIPKLDRPYAAWEQWLSARVPLVASYYRFSIWLRNELLIYPIMQGRRLHCRIGLWMHRRYINKHIGDPALRAKLTPDYPMGAKRILVSDDYYAAMARSNVELEVDGIVQLTEHGITTTDGRDIPADVIIYGTGFKTNPFLAPMDIRGVEGKHLRDAWRNGAQAYLGMMTSGFPNLFMLYGPNTNLGHNSIVIMSESQARYICDAITALDRDGHSTIEVKAEAEEKYNSEMQRRLGKMAWNAIEASWYKDGNKITNNWPGSTYEYIRRTRGVCWGDYRVV</sequence>
<evidence type="ECO:0000313" key="1">
    <source>
        <dbReference type="EMBL" id="MBB5186314.1"/>
    </source>
</evidence>
<comment type="caution">
    <text evidence="1">The sequence shown here is derived from an EMBL/GenBank/DDBJ whole genome shotgun (WGS) entry which is preliminary data.</text>
</comment>
<reference evidence="1 2" key="1">
    <citation type="submission" date="2020-08" db="EMBL/GenBank/DDBJ databases">
        <title>Genomic Encyclopedia of Type Strains, Phase IV (KMG-IV): sequencing the most valuable type-strain genomes for metagenomic binning, comparative biology and taxonomic classification.</title>
        <authorList>
            <person name="Goeker M."/>
        </authorList>
    </citation>
    <scope>NUCLEOTIDE SEQUENCE [LARGE SCALE GENOMIC DNA]</scope>
    <source>
        <strain evidence="1 2">DSM 25701</strain>
    </source>
</reference>
<dbReference type="InterPro" id="IPR036188">
    <property type="entry name" value="FAD/NAD-bd_sf"/>
</dbReference>
<proteinExistence type="predicted"/>
<dbReference type="SUPFAM" id="SSF51905">
    <property type="entry name" value="FAD/NAD(P)-binding domain"/>
    <property type="match status" value="1"/>
</dbReference>
<accession>A0A840R174</accession>
<dbReference type="EMBL" id="JACHHW010000002">
    <property type="protein sequence ID" value="MBB5186314.1"/>
    <property type="molecule type" value="Genomic_DNA"/>
</dbReference>
<dbReference type="PANTHER" id="PTHR42877">
    <property type="entry name" value="L-ORNITHINE N(5)-MONOOXYGENASE-RELATED"/>
    <property type="match status" value="1"/>
</dbReference>
<dbReference type="InterPro" id="IPR051209">
    <property type="entry name" value="FAD-bind_Monooxygenase_sf"/>
</dbReference>